<accession>A0A1R1F063</accession>
<keyword evidence="1" id="KW-0812">Transmembrane</keyword>
<dbReference type="AlphaFoldDB" id="A0A1R1F063"/>
<proteinExistence type="predicted"/>
<name>A0A1R1F063_9BACL</name>
<gene>
    <name evidence="2" type="ORF">BK138_02330</name>
</gene>
<comment type="caution">
    <text evidence="2">The sequence shown here is derived from an EMBL/GenBank/DDBJ whole genome shotgun (WGS) entry which is preliminary data.</text>
</comment>
<protein>
    <submittedName>
        <fullName evidence="2">Uncharacterized protein</fullName>
    </submittedName>
</protein>
<evidence type="ECO:0000313" key="3">
    <source>
        <dbReference type="Proteomes" id="UP000187172"/>
    </source>
</evidence>
<dbReference type="Proteomes" id="UP000187172">
    <property type="component" value="Unassembled WGS sequence"/>
</dbReference>
<dbReference type="STRING" id="297318.BK138_02330"/>
<organism evidence="2 3">
    <name type="scientific">Paenibacillus rhizosphaerae</name>
    <dbReference type="NCBI Taxonomy" id="297318"/>
    <lineage>
        <taxon>Bacteria</taxon>
        <taxon>Bacillati</taxon>
        <taxon>Bacillota</taxon>
        <taxon>Bacilli</taxon>
        <taxon>Bacillales</taxon>
        <taxon>Paenibacillaceae</taxon>
        <taxon>Paenibacillus</taxon>
    </lineage>
</organism>
<keyword evidence="3" id="KW-1185">Reference proteome</keyword>
<feature type="transmembrane region" description="Helical" evidence="1">
    <location>
        <begin position="7"/>
        <end position="29"/>
    </location>
</feature>
<dbReference type="RefSeq" id="WP_076165300.1">
    <property type="nucleotide sequence ID" value="NZ_MRTP01000001.1"/>
</dbReference>
<keyword evidence="1" id="KW-1133">Transmembrane helix</keyword>
<reference evidence="2 3" key="1">
    <citation type="submission" date="2016-11" db="EMBL/GenBank/DDBJ databases">
        <title>Paenibacillus species isolates.</title>
        <authorList>
            <person name="Beno S.M."/>
        </authorList>
    </citation>
    <scope>NUCLEOTIDE SEQUENCE [LARGE SCALE GENOMIC DNA]</scope>
    <source>
        <strain evidence="2 3">FSL R5-0378</strain>
    </source>
</reference>
<sequence>MGDFGALSRIVLSMSLVLLLLCFVSLTAVKPGTGPYVVVVLSVWINIILSGCIILVSVWRKMRDAKRRRLEEAQEPDGK</sequence>
<evidence type="ECO:0000256" key="1">
    <source>
        <dbReference type="SAM" id="Phobius"/>
    </source>
</evidence>
<keyword evidence="1" id="KW-0472">Membrane</keyword>
<feature type="transmembrane region" description="Helical" evidence="1">
    <location>
        <begin position="35"/>
        <end position="59"/>
    </location>
</feature>
<evidence type="ECO:0000313" key="2">
    <source>
        <dbReference type="EMBL" id="OMF57465.1"/>
    </source>
</evidence>
<dbReference type="EMBL" id="MRTP01000001">
    <property type="protein sequence ID" value="OMF57465.1"/>
    <property type="molecule type" value="Genomic_DNA"/>
</dbReference>